<proteinExistence type="predicted"/>
<dbReference type="AlphaFoldDB" id="X1UDJ8"/>
<comment type="caution">
    <text evidence="1">The sequence shown here is derived from an EMBL/GenBank/DDBJ whole genome shotgun (WGS) entry which is preliminary data.</text>
</comment>
<sequence length="96" mass="9997">TYGGDNSDVGYSVQQTSNGGYIIAGVTESFGEGGLDVYIIKTDAGGDTLWTKTCGGADWDFGFSVQLTSDGGYIVVGKTVSFGAGSFDVYLLKIKE</sequence>
<accession>X1UDJ8</accession>
<dbReference type="PANTHER" id="PTHR42754:SF1">
    <property type="entry name" value="LIPOPROTEIN"/>
    <property type="match status" value="1"/>
</dbReference>
<reference evidence="1" key="1">
    <citation type="journal article" date="2014" name="Front. Microbiol.">
        <title>High frequency of phylogenetically diverse reductive dehalogenase-homologous genes in deep subseafloor sedimentary metagenomes.</title>
        <authorList>
            <person name="Kawai M."/>
            <person name="Futagami T."/>
            <person name="Toyoda A."/>
            <person name="Takaki Y."/>
            <person name="Nishi S."/>
            <person name="Hori S."/>
            <person name="Arai W."/>
            <person name="Tsubouchi T."/>
            <person name="Morono Y."/>
            <person name="Uchiyama I."/>
            <person name="Ito T."/>
            <person name="Fujiyama A."/>
            <person name="Inagaki F."/>
            <person name="Takami H."/>
        </authorList>
    </citation>
    <scope>NUCLEOTIDE SEQUENCE</scope>
    <source>
        <strain evidence="1">Expedition CK06-06</strain>
    </source>
</reference>
<gene>
    <name evidence="1" type="ORF">S12H4_44521</name>
</gene>
<evidence type="ECO:0008006" key="2">
    <source>
        <dbReference type="Google" id="ProtNLM"/>
    </source>
</evidence>
<dbReference type="PANTHER" id="PTHR42754">
    <property type="entry name" value="ENDOGLUCANASE"/>
    <property type="match status" value="1"/>
</dbReference>
<dbReference type="EMBL" id="BARW01027436">
    <property type="protein sequence ID" value="GAJ15559.1"/>
    <property type="molecule type" value="Genomic_DNA"/>
</dbReference>
<protein>
    <recommendedName>
        <fullName evidence="2">Bulb-type lectin domain-containing protein</fullName>
    </recommendedName>
</protein>
<feature type="non-terminal residue" evidence="1">
    <location>
        <position position="1"/>
    </location>
</feature>
<evidence type="ECO:0000313" key="1">
    <source>
        <dbReference type="EMBL" id="GAJ15559.1"/>
    </source>
</evidence>
<organism evidence="1">
    <name type="scientific">marine sediment metagenome</name>
    <dbReference type="NCBI Taxonomy" id="412755"/>
    <lineage>
        <taxon>unclassified sequences</taxon>
        <taxon>metagenomes</taxon>
        <taxon>ecological metagenomes</taxon>
    </lineage>
</organism>
<name>X1UDJ8_9ZZZZ</name>